<comment type="subunit">
    <text evidence="4 8">The glycine cleavage system is composed of four proteins: P, T, L and H.</text>
</comment>
<evidence type="ECO:0000259" key="10">
    <source>
        <dbReference type="Pfam" id="PF21478"/>
    </source>
</evidence>
<dbReference type="CDD" id="cd00613">
    <property type="entry name" value="GDC-P"/>
    <property type="match status" value="2"/>
</dbReference>
<evidence type="ECO:0000313" key="12">
    <source>
        <dbReference type="Proteomes" id="UP000609802"/>
    </source>
</evidence>
<comment type="function">
    <text evidence="2 8">The glycine cleavage system catalyzes the degradation of glycine. The P protein binds the alpha-amino group of glycine through its pyridoxal phosphate cofactor; CO(2) is released and the remaining methylamine moiety is then transferred to the lipoamide cofactor of the H protein.</text>
</comment>
<dbReference type="NCBIfam" id="NF003346">
    <property type="entry name" value="PRK04366.1"/>
    <property type="match status" value="1"/>
</dbReference>
<dbReference type="Pfam" id="PF02347">
    <property type="entry name" value="GDC-P"/>
    <property type="match status" value="2"/>
</dbReference>
<evidence type="ECO:0000313" key="11">
    <source>
        <dbReference type="EMBL" id="GHE99687.1"/>
    </source>
</evidence>
<feature type="domain" description="Glycine cleavage system P-protein N-terminal" evidence="9">
    <location>
        <begin position="476"/>
        <end position="733"/>
    </location>
</feature>
<dbReference type="NCBIfam" id="NF001696">
    <property type="entry name" value="PRK00451.1"/>
    <property type="match status" value="1"/>
</dbReference>
<keyword evidence="6 8" id="KW-0560">Oxidoreductase</keyword>
<dbReference type="InterPro" id="IPR015424">
    <property type="entry name" value="PyrdxlP-dep_Trfase"/>
</dbReference>
<sequence>MSFTPTGYKPYDFANRRHIGPSPTEMDEMFKTIGVKDLDELIDQTMPKSIRQKEPLDWGPALSEREALHKMRYTAARNKVMRSLLGQGYHGTVTPPAIQRNILENPAWYTAYTPYQPEISQGRLEALLNFQTMVSDLTGLEIANASLLDEATACAEAMTMGQRIAKSKAMKFFVDEACHPQNIAVMKTRAEPLGIEIVIGDPEEDLVADEVFGAIFQYPGTYGRVCDFTDQIAALHDAKAVGIVSADPLALTVLKEPGAMGADIAVGSSQRFGVPMGFGGPHAAYMATADKHKRAMPGRLIGVSIDTRGNQAYRLSLQTREQHIRREKATSNVCTAQALLAVMAGFYAVFHGPEGLKAIAQDVHLKTVRLAKGLEDAGFTITSKHFFDTITVHVGALQNTVLKSAREEGINLRPVDTEYVGITLDEATRPAVIEGVWRAFGITRSYDDSDNEYRLPDASLRTSEYLTHPVFHMNRAETEMMRYMRRLADRDLALDRAMIPLGSCTMKLNAAAEMMPVTWREFAYIHPMAPENQVEGYAEMIEDLKQKLCLITGYDDMSMQPNSGAQGEYAGLLTIQAYHKAQGQGDRNVCLIPISAHGTNPASAHMVGMDVVVVKSAPNGDIDLDDFRAKAEAAGDKLAACMITYPSTHGVFEETVREVCQITHDHGGQVYIDGANLNAMVGLSKPGEIGGDVSHLNLHKTFAIPHGGGGPGMGPIGVKAHLAPHLPGNGLVGEEGAVSAAPFGSGSILPISWAYVLMMGGDGLTQATKVAILNGNYIATRLKGAFDVLFTGKNGRVAHECIIDTRPYADSAGVTVDDIAKRLIDNGFHAPTMSWPVAGTLMIEPTESETKAELDRFCDAMLAIREEIREIEEGKIDPENNPLKNAPHTYVDLVGEWDRPYTREQGCFPAGSFRVDKYWSPVNRVDNAYGDRHLVCTCPPLTDYTDES</sequence>
<dbReference type="Gene3D" id="3.40.640.10">
    <property type="entry name" value="Type I PLP-dependent aspartate aminotransferase-like (Major domain)"/>
    <property type="match status" value="2"/>
</dbReference>
<dbReference type="SUPFAM" id="SSF53383">
    <property type="entry name" value="PLP-dependent transferases"/>
    <property type="match status" value="2"/>
</dbReference>
<evidence type="ECO:0000256" key="5">
    <source>
        <dbReference type="ARBA" id="ARBA00022898"/>
    </source>
</evidence>
<dbReference type="InterPro" id="IPR049315">
    <property type="entry name" value="GDC-P_N"/>
</dbReference>
<evidence type="ECO:0000256" key="7">
    <source>
        <dbReference type="ARBA" id="ARBA00049026"/>
    </source>
</evidence>
<keyword evidence="5 8" id="KW-0663">Pyridoxal phosphate</keyword>
<dbReference type="InterPro" id="IPR015421">
    <property type="entry name" value="PyrdxlP-dep_Trfase_major"/>
</dbReference>
<keyword evidence="12" id="KW-1185">Reference proteome</keyword>
<feature type="domain" description="Glycine cleavage system P-protein N-terminal" evidence="9">
    <location>
        <begin position="16"/>
        <end position="440"/>
    </location>
</feature>
<dbReference type="InterPro" id="IPR015422">
    <property type="entry name" value="PyrdxlP-dep_Trfase_small"/>
</dbReference>
<dbReference type="Pfam" id="PF21478">
    <property type="entry name" value="GcvP2_C"/>
    <property type="match status" value="1"/>
</dbReference>
<dbReference type="InterPro" id="IPR049316">
    <property type="entry name" value="GDC-P_C"/>
</dbReference>
<dbReference type="NCBIfam" id="TIGR00461">
    <property type="entry name" value="gcvP"/>
    <property type="match status" value="1"/>
</dbReference>
<dbReference type="InterPro" id="IPR020581">
    <property type="entry name" value="GDC_P"/>
</dbReference>
<accession>A0ABQ3J589</accession>
<dbReference type="EC" id="1.4.4.2" evidence="8"/>
<evidence type="ECO:0000256" key="8">
    <source>
        <dbReference type="HAMAP-Rule" id="MF_00711"/>
    </source>
</evidence>
<reference evidence="12" key="1">
    <citation type="journal article" date="2019" name="Int. J. Syst. Evol. Microbiol.">
        <title>The Global Catalogue of Microorganisms (GCM) 10K type strain sequencing project: providing services to taxonomists for standard genome sequencing and annotation.</title>
        <authorList>
            <consortium name="The Broad Institute Genomics Platform"/>
            <consortium name="The Broad Institute Genome Sequencing Center for Infectious Disease"/>
            <person name="Wu L."/>
            <person name="Ma J."/>
        </authorList>
    </citation>
    <scope>NUCLEOTIDE SEQUENCE [LARGE SCALE GENOMIC DNA]</scope>
    <source>
        <strain evidence="12">KCTC 42443</strain>
    </source>
</reference>
<evidence type="ECO:0000256" key="1">
    <source>
        <dbReference type="ARBA" id="ARBA00001933"/>
    </source>
</evidence>
<comment type="similarity">
    <text evidence="3 8">Belongs to the GcvP family.</text>
</comment>
<organism evidence="11 12">
    <name type="scientific">Aliiroseovarius zhejiangensis</name>
    <dbReference type="NCBI Taxonomy" id="1632025"/>
    <lineage>
        <taxon>Bacteria</taxon>
        <taxon>Pseudomonadati</taxon>
        <taxon>Pseudomonadota</taxon>
        <taxon>Alphaproteobacteria</taxon>
        <taxon>Rhodobacterales</taxon>
        <taxon>Paracoccaceae</taxon>
        <taxon>Aliiroseovarius</taxon>
    </lineage>
</organism>
<comment type="cofactor">
    <cofactor evidence="1 8">
        <name>pyridoxal 5'-phosphate</name>
        <dbReference type="ChEBI" id="CHEBI:597326"/>
    </cofactor>
</comment>
<proteinExistence type="inferred from homology"/>
<dbReference type="HAMAP" id="MF_00711">
    <property type="entry name" value="GcvP"/>
    <property type="match status" value="1"/>
</dbReference>
<dbReference type="Gene3D" id="3.90.1150.10">
    <property type="entry name" value="Aspartate Aminotransferase, domain 1"/>
    <property type="match status" value="2"/>
</dbReference>
<dbReference type="PANTHER" id="PTHR11773">
    <property type="entry name" value="GLYCINE DEHYDROGENASE, DECARBOXYLATING"/>
    <property type="match status" value="1"/>
</dbReference>
<name>A0ABQ3J589_9RHOB</name>
<evidence type="ECO:0000256" key="2">
    <source>
        <dbReference type="ARBA" id="ARBA00003788"/>
    </source>
</evidence>
<protein>
    <recommendedName>
        <fullName evidence="8">Glycine dehydrogenase (decarboxylating)</fullName>
        <ecNumber evidence="8">1.4.4.2</ecNumber>
    </recommendedName>
    <alternativeName>
        <fullName evidence="8">Glycine cleavage system P-protein</fullName>
    </alternativeName>
    <alternativeName>
        <fullName evidence="8">Glycine decarboxylase</fullName>
    </alternativeName>
    <alternativeName>
        <fullName evidence="8">Glycine dehydrogenase (aminomethyl-transferring)</fullName>
    </alternativeName>
</protein>
<dbReference type="EMBL" id="BNCH01000004">
    <property type="protein sequence ID" value="GHE99687.1"/>
    <property type="molecule type" value="Genomic_DNA"/>
</dbReference>
<gene>
    <name evidence="8 11" type="primary">gcvP</name>
    <name evidence="11" type="ORF">GCM10016455_20630</name>
</gene>
<dbReference type="Proteomes" id="UP000609802">
    <property type="component" value="Unassembled WGS sequence"/>
</dbReference>
<dbReference type="InterPro" id="IPR003437">
    <property type="entry name" value="GcvP"/>
</dbReference>
<feature type="domain" description="Glycine dehydrogenase C-terminal" evidence="10">
    <location>
        <begin position="767"/>
        <end position="888"/>
    </location>
</feature>
<evidence type="ECO:0000256" key="4">
    <source>
        <dbReference type="ARBA" id="ARBA00011690"/>
    </source>
</evidence>
<dbReference type="RefSeq" id="WP_191286442.1">
    <property type="nucleotide sequence ID" value="NZ_BNCH01000004.1"/>
</dbReference>
<comment type="catalytic activity">
    <reaction evidence="7 8">
        <text>N(6)-[(R)-lipoyl]-L-lysyl-[glycine-cleavage complex H protein] + glycine + H(+) = N(6)-[(R)-S(8)-aminomethyldihydrolipoyl]-L-lysyl-[glycine-cleavage complex H protein] + CO2</text>
        <dbReference type="Rhea" id="RHEA:24304"/>
        <dbReference type="Rhea" id="RHEA-COMP:10494"/>
        <dbReference type="Rhea" id="RHEA-COMP:10495"/>
        <dbReference type="ChEBI" id="CHEBI:15378"/>
        <dbReference type="ChEBI" id="CHEBI:16526"/>
        <dbReference type="ChEBI" id="CHEBI:57305"/>
        <dbReference type="ChEBI" id="CHEBI:83099"/>
        <dbReference type="ChEBI" id="CHEBI:83143"/>
        <dbReference type="EC" id="1.4.4.2"/>
    </reaction>
</comment>
<feature type="modified residue" description="N6-(pyridoxal phosphate)lysine" evidence="8">
    <location>
        <position position="700"/>
    </location>
</feature>
<evidence type="ECO:0000256" key="3">
    <source>
        <dbReference type="ARBA" id="ARBA00010756"/>
    </source>
</evidence>
<comment type="caution">
    <text evidence="11">The sequence shown here is derived from an EMBL/GenBank/DDBJ whole genome shotgun (WGS) entry which is preliminary data.</text>
</comment>
<evidence type="ECO:0000256" key="6">
    <source>
        <dbReference type="ARBA" id="ARBA00023002"/>
    </source>
</evidence>
<dbReference type="PANTHER" id="PTHR11773:SF1">
    <property type="entry name" value="GLYCINE DEHYDROGENASE (DECARBOXYLATING), MITOCHONDRIAL"/>
    <property type="match status" value="1"/>
</dbReference>
<evidence type="ECO:0000259" key="9">
    <source>
        <dbReference type="Pfam" id="PF02347"/>
    </source>
</evidence>